<dbReference type="InterPro" id="IPR002994">
    <property type="entry name" value="Surf1/Shy1"/>
</dbReference>
<evidence type="ECO:0000256" key="3">
    <source>
        <dbReference type="ARBA" id="ARBA00022692"/>
    </source>
</evidence>
<dbReference type="PANTHER" id="PTHR23427:SF2">
    <property type="entry name" value="SURFEIT LOCUS PROTEIN 1"/>
    <property type="match status" value="1"/>
</dbReference>
<evidence type="ECO:0000256" key="5">
    <source>
        <dbReference type="ARBA" id="ARBA00023136"/>
    </source>
</evidence>
<dbReference type="InterPro" id="IPR045214">
    <property type="entry name" value="Surf1/Surf4"/>
</dbReference>
<feature type="transmembrane region" description="Helical" evidence="6">
    <location>
        <begin position="194"/>
        <end position="215"/>
    </location>
</feature>
<dbReference type="Proteomes" id="UP000027337">
    <property type="component" value="Unassembled WGS sequence"/>
</dbReference>
<dbReference type="PANTHER" id="PTHR23427">
    <property type="entry name" value="SURFEIT LOCUS PROTEIN"/>
    <property type="match status" value="1"/>
</dbReference>
<organism evidence="7 8">
    <name type="scientific">Sulfitobacter mediterraneus</name>
    <dbReference type="NCBI Taxonomy" id="83219"/>
    <lineage>
        <taxon>Bacteria</taxon>
        <taxon>Pseudomonadati</taxon>
        <taxon>Pseudomonadota</taxon>
        <taxon>Alphaproteobacteria</taxon>
        <taxon>Rhodobacterales</taxon>
        <taxon>Roseobacteraceae</taxon>
        <taxon>Sulfitobacter</taxon>
    </lineage>
</organism>
<gene>
    <name evidence="7" type="ORF">PM02_15590</name>
</gene>
<dbReference type="PROSITE" id="PS50895">
    <property type="entry name" value="SURF1"/>
    <property type="match status" value="1"/>
</dbReference>
<evidence type="ECO:0000256" key="1">
    <source>
        <dbReference type="ARBA" id="ARBA00004370"/>
    </source>
</evidence>
<reference evidence="7 8" key="1">
    <citation type="journal article" date="2014" name="Genome Announc.">
        <title>Draft Genome Sequences of Two Isolates of the Roseobacter Group, Sulfitobacter sp. Strains 3SOLIMAR09 and 1FIGIMAR09, from Harbors of Mallorca Island (Mediterranean Sea).</title>
        <authorList>
            <person name="Mas-Llado M."/>
            <person name="Pina-Villalonga J.M."/>
            <person name="Brunet-Galmes I."/>
            <person name="Nogales B."/>
            <person name="Bosch R."/>
        </authorList>
    </citation>
    <scope>NUCLEOTIDE SEQUENCE [LARGE SCALE GENOMIC DNA]</scope>
    <source>
        <strain evidence="7 8">1FIGIMAR09</strain>
    </source>
</reference>
<name>A0A061SSI6_9RHOB</name>
<comment type="caution">
    <text evidence="6">Lacks conserved residue(s) required for the propagation of feature annotation.</text>
</comment>
<proteinExistence type="inferred from homology"/>
<dbReference type="CDD" id="cd06662">
    <property type="entry name" value="SURF1"/>
    <property type="match status" value="1"/>
</dbReference>
<keyword evidence="6" id="KW-1003">Cell membrane</keyword>
<dbReference type="Pfam" id="PF02104">
    <property type="entry name" value="SURF1"/>
    <property type="match status" value="1"/>
</dbReference>
<dbReference type="RefSeq" id="WP_037910144.1">
    <property type="nucleotide sequence ID" value="NZ_JEMU01000014.1"/>
</dbReference>
<evidence type="ECO:0000313" key="7">
    <source>
        <dbReference type="EMBL" id="KAJ02175.1"/>
    </source>
</evidence>
<dbReference type="eggNOG" id="COG3346">
    <property type="taxonomic scope" value="Bacteria"/>
</dbReference>
<evidence type="ECO:0000256" key="2">
    <source>
        <dbReference type="ARBA" id="ARBA00007165"/>
    </source>
</evidence>
<keyword evidence="5 6" id="KW-0472">Membrane</keyword>
<sequence>MSRVLFLIIVGFGGAAILLSLGVWQMQRLAWKEALIADINTRILADPVTLPAQPDPQTDAFLPVTVTGAFDGDTLRVLVSQKEVGAGYRLITAMETVNDRILVDRGFVAVDDKGVATPEGLVTVTGNLHWPQETDQFTPEADFDLNIWFARDVDDLAAALAAEPILVVARDLSVPDSVVTPLPVDTSRIPNDHLNYAITWFSLAAIWLAMSILFMRRRRGAKLES</sequence>
<comment type="caution">
    <text evidence="7">The sequence shown here is derived from an EMBL/GenBank/DDBJ whole genome shotgun (WGS) entry which is preliminary data.</text>
</comment>
<dbReference type="STRING" id="83219.PM02_15590"/>
<evidence type="ECO:0000256" key="6">
    <source>
        <dbReference type="RuleBase" id="RU363076"/>
    </source>
</evidence>
<dbReference type="GO" id="GO:0005886">
    <property type="term" value="C:plasma membrane"/>
    <property type="evidence" value="ECO:0007669"/>
    <property type="project" value="UniProtKB-SubCell"/>
</dbReference>
<protein>
    <recommendedName>
        <fullName evidence="6">SURF1-like protein</fullName>
    </recommendedName>
</protein>
<comment type="similarity">
    <text evidence="2 6">Belongs to the SURF1 family.</text>
</comment>
<comment type="subcellular location">
    <subcellularLocation>
        <location evidence="6">Cell membrane</location>
        <topology evidence="6">Multi-pass membrane protein</topology>
    </subcellularLocation>
    <subcellularLocation>
        <location evidence="1">Membrane</location>
    </subcellularLocation>
</comment>
<evidence type="ECO:0000313" key="8">
    <source>
        <dbReference type="Proteomes" id="UP000027337"/>
    </source>
</evidence>
<evidence type="ECO:0000256" key="4">
    <source>
        <dbReference type="ARBA" id="ARBA00022989"/>
    </source>
</evidence>
<keyword evidence="3 6" id="KW-0812">Transmembrane</keyword>
<accession>A0A061SSI6</accession>
<keyword evidence="8" id="KW-1185">Reference proteome</keyword>
<dbReference type="EMBL" id="JEMU01000014">
    <property type="protein sequence ID" value="KAJ02175.1"/>
    <property type="molecule type" value="Genomic_DNA"/>
</dbReference>
<dbReference type="AlphaFoldDB" id="A0A061SSI6"/>
<keyword evidence="4 6" id="KW-1133">Transmembrane helix</keyword>